<evidence type="ECO:0000313" key="3">
    <source>
        <dbReference type="Proteomes" id="UP000723714"/>
    </source>
</evidence>
<dbReference type="EMBL" id="JABACJ020000010">
    <property type="protein sequence ID" value="MBU3876477.1"/>
    <property type="molecule type" value="Genomic_DNA"/>
</dbReference>
<keyword evidence="1" id="KW-0472">Membrane</keyword>
<dbReference type="Proteomes" id="UP000723714">
    <property type="component" value="Unassembled WGS sequence"/>
</dbReference>
<keyword evidence="1" id="KW-1133">Transmembrane helix</keyword>
<protein>
    <submittedName>
        <fullName evidence="2">Phage holin</fullName>
    </submittedName>
</protein>
<dbReference type="Pfam" id="PF04531">
    <property type="entry name" value="Phage_holin_1"/>
    <property type="match status" value="1"/>
</dbReference>
<reference evidence="2 3" key="1">
    <citation type="submission" date="2021-06" db="EMBL/GenBank/DDBJ databases">
        <title>Faecalicatena sp. nov. isolated from porcine feces.</title>
        <authorList>
            <person name="Oh B.S."/>
            <person name="Lee J.H."/>
        </authorList>
    </citation>
    <scope>NUCLEOTIDE SEQUENCE [LARGE SCALE GENOMIC DNA]</scope>
    <source>
        <strain evidence="2 3">AGMB00832</strain>
    </source>
</reference>
<gene>
    <name evidence="2" type="ORF">HGO97_011710</name>
</gene>
<evidence type="ECO:0000313" key="2">
    <source>
        <dbReference type="EMBL" id="MBU3876477.1"/>
    </source>
</evidence>
<evidence type="ECO:0000256" key="1">
    <source>
        <dbReference type="SAM" id="Phobius"/>
    </source>
</evidence>
<name>A0ABS6D5J6_9FIRM</name>
<keyword evidence="3" id="KW-1185">Reference proteome</keyword>
<proteinExistence type="predicted"/>
<feature type="transmembrane region" description="Helical" evidence="1">
    <location>
        <begin position="48"/>
        <end position="66"/>
    </location>
</feature>
<organism evidence="2 3">
    <name type="scientific">Faecalicatena faecalis</name>
    <dbReference type="NCBI Taxonomy" id="2726362"/>
    <lineage>
        <taxon>Bacteria</taxon>
        <taxon>Bacillati</taxon>
        <taxon>Bacillota</taxon>
        <taxon>Clostridia</taxon>
        <taxon>Lachnospirales</taxon>
        <taxon>Lachnospiraceae</taxon>
        <taxon>Faecalicatena</taxon>
    </lineage>
</organism>
<comment type="caution">
    <text evidence="2">The sequence shown here is derived from an EMBL/GenBank/DDBJ whole genome shotgun (WGS) entry which is preliminary data.</text>
</comment>
<dbReference type="InterPro" id="IPR006485">
    <property type="entry name" value="Phage-like_holin"/>
</dbReference>
<sequence>MRNKINWTVRIKNKAFWAALIPAVLLLLQVVAAVFGRTLDFGNLGDRLLSVINALFAVLAILGVVVDPTTEGVTDSRQALTYREPKRKEGE</sequence>
<accession>A0ABS6D5J6</accession>
<dbReference type="NCBIfam" id="TIGR01598">
    <property type="entry name" value="holin_phiLC3"/>
    <property type="match status" value="1"/>
</dbReference>
<keyword evidence="1" id="KW-0812">Transmembrane</keyword>
<dbReference type="RefSeq" id="WP_216241857.1">
    <property type="nucleotide sequence ID" value="NZ_JABACJ020000010.1"/>
</dbReference>